<dbReference type="PANTHER" id="PTHR23406:SF32">
    <property type="entry name" value="NADP-DEPENDENT MALIC ENZYME"/>
    <property type="match status" value="1"/>
</dbReference>
<dbReference type="GO" id="GO:0046872">
    <property type="term" value="F:metal ion binding"/>
    <property type="evidence" value="ECO:0007669"/>
    <property type="project" value="UniProtKB-KW"/>
</dbReference>
<feature type="binding site" evidence="6">
    <location>
        <position position="511"/>
    </location>
    <ligand>
        <name>(S)-malate</name>
        <dbReference type="ChEBI" id="CHEBI:15589"/>
    </ligand>
</feature>
<dbReference type="SUPFAM" id="SSF53223">
    <property type="entry name" value="Aminoacid dehydrogenase-like, N-terminal domain"/>
    <property type="match status" value="1"/>
</dbReference>
<dbReference type="InterPro" id="IPR012301">
    <property type="entry name" value="Malic_N_dom"/>
</dbReference>
<dbReference type="Pfam" id="PF00390">
    <property type="entry name" value="malic"/>
    <property type="match status" value="1"/>
</dbReference>
<evidence type="ECO:0000256" key="1">
    <source>
        <dbReference type="ARBA" id="ARBA00001936"/>
    </source>
</evidence>
<dbReference type="STRING" id="27349.A0A0L6V0B0"/>
<dbReference type="SMART" id="SM01274">
    <property type="entry name" value="malic"/>
    <property type="match status" value="1"/>
</dbReference>
<dbReference type="SMART" id="SM00919">
    <property type="entry name" value="Malic_M"/>
    <property type="match status" value="1"/>
</dbReference>
<dbReference type="CDD" id="cd05312">
    <property type="entry name" value="NAD_bind_1_malic_enz"/>
    <property type="match status" value="1"/>
</dbReference>
<dbReference type="InterPro" id="IPR046346">
    <property type="entry name" value="Aminoacid_DH-like_N_sf"/>
</dbReference>
<dbReference type="VEuPathDB" id="FungiDB:VP01_300g5"/>
<evidence type="ECO:0000256" key="6">
    <source>
        <dbReference type="PIRSR" id="PIRSR000106-2"/>
    </source>
</evidence>
<dbReference type="FunFam" id="3.40.50.720:FF:000182">
    <property type="entry name" value="NAD-dependent malic enzyme"/>
    <property type="match status" value="1"/>
</dbReference>
<feature type="binding site" evidence="7">
    <location>
        <position position="311"/>
    </location>
    <ligand>
        <name>a divalent metal cation</name>
        <dbReference type="ChEBI" id="CHEBI:60240"/>
    </ligand>
</feature>
<feature type="binding site" evidence="7">
    <location>
        <position position="363"/>
    </location>
    <ligand>
        <name>a divalent metal cation</name>
        <dbReference type="ChEBI" id="CHEBI:60240"/>
    </ligand>
</feature>
<dbReference type="InterPro" id="IPR037062">
    <property type="entry name" value="Malic_N_dom_sf"/>
</dbReference>
<dbReference type="Gene3D" id="3.40.50.720">
    <property type="entry name" value="NAD(P)-binding Rossmann-like Domain"/>
    <property type="match status" value="1"/>
</dbReference>
<evidence type="ECO:0000256" key="4">
    <source>
        <dbReference type="ARBA" id="ARBA00023002"/>
    </source>
</evidence>
<evidence type="ECO:0000259" key="9">
    <source>
        <dbReference type="SMART" id="SM01274"/>
    </source>
</evidence>
<sequence length="677" mass="75314">MPSATAPSTMNARTAELVRHLNTSAITSSAESYPGMHKLRSLRAAATLRDPFINEDTGFPQELRHRMGIRGLLPPAIESLDQQMARVLDQMRTKRTSIGQYIYLSNLRQSNVNLFYHVLLRNTSEVVPLVYTPVVGEACIKWSHIYQRPGKQSPICAAWENAVFDKGLYISWNDRGCIRDVLKNWHLPEEARICVAWAIWVSVVVRSPALILATSCQRNGMDSLGISVGKLSLYVAAAGIRPWATIPITIDLGTDNEKNLTDPLYLGLRMKRRSKQERSLTKIYTQALEFMDEFMSAIHAEFPELVIQHEDFATERAFDVCDSGRYLQRYQHSYPMFNEYVLKRSIEWVGLVVTNISGTDDSDIQGTGAVILGGFINAARHSASASGKELRDQRIVFMGAGSAGVGVAKQLLSFFLNLGLSEEAAKERVWLVDTKVCGLVTADRGDKLAAHKTFFARRPGGPQINTLIEVIQYVKPTALIGLAATANLFDETVVKLMAQFNPRPIIFPLSNPVRGIYFFRLDVKLAECTFEEAVKWTDGQVLFASGSPFPSCGWRGETMEPGQGNNMYVFPGIGLGAILARVKTISDKMIEASALALSDAMTQEEQATGLLYPRLDRIREISTAVASRVIRQAQEEGLVGNEMIGNLSDEELQQYIEQKQYWPAFMSGENIDLAVRS</sequence>
<evidence type="ECO:0000259" key="8">
    <source>
        <dbReference type="SMART" id="SM00919"/>
    </source>
</evidence>
<comment type="similarity">
    <text evidence="2">Belongs to the malic enzymes family.</text>
</comment>
<evidence type="ECO:0000256" key="5">
    <source>
        <dbReference type="PIRSR" id="PIRSR000106-1"/>
    </source>
</evidence>
<feature type="binding site" evidence="6">
    <location>
        <position position="565"/>
    </location>
    <ligand>
        <name>(S)-malate</name>
        <dbReference type="ChEBI" id="CHEBI:15589"/>
    </ligand>
</feature>
<dbReference type="Gene3D" id="3.40.50.10380">
    <property type="entry name" value="Malic enzyme, N-terminal domain"/>
    <property type="match status" value="1"/>
</dbReference>
<gene>
    <name evidence="10" type="ORF">VP01_300g5</name>
</gene>
<dbReference type="GO" id="GO:0005739">
    <property type="term" value="C:mitochondrion"/>
    <property type="evidence" value="ECO:0007669"/>
    <property type="project" value="TreeGrafter"/>
</dbReference>
<dbReference type="Proteomes" id="UP000037035">
    <property type="component" value="Unassembled WGS sequence"/>
</dbReference>
<evidence type="ECO:0000313" key="10">
    <source>
        <dbReference type="EMBL" id="KNZ54206.1"/>
    </source>
</evidence>
<comment type="caution">
    <text evidence="10">The sequence shown here is derived from an EMBL/GenBank/DDBJ whole genome shotgun (WGS) entry which is preliminary data.</text>
</comment>
<dbReference type="EMBL" id="LAVV01007958">
    <property type="protein sequence ID" value="KNZ54206.1"/>
    <property type="molecule type" value="Genomic_DNA"/>
</dbReference>
<keyword evidence="4" id="KW-0560">Oxidoreductase</keyword>
<dbReference type="AlphaFoldDB" id="A0A0L6V0B0"/>
<evidence type="ECO:0000313" key="11">
    <source>
        <dbReference type="Proteomes" id="UP000037035"/>
    </source>
</evidence>
<dbReference type="InterPro" id="IPR001891">
    <property type="entry name" value="Malic_OxRdtase"/>
</dbReference>
<feature type="active site" description="Proton acceptor" evidence="5">
    <location>
        <position position="230"/>
    </location>
</feature>
<dbReference type="InterPro" id="IPR012302">
    <property type="entry name" value="Malic_NAD-bd"/>
</dbReference>
<dbReference type="InterPro" id="IPR036291">
    <property type="entry name" value="NAD(P)-bd_dom_sf"/>
</dbReference>
<dbReference type="Pfam" id="PF03949">
    <property type="entry name" value="Malic_M"/>
    <property type="match status" value="1"/>
</dbReference>
<feature type="domain" description="Malic enzyme N-terminal" evidence="9">
    <location>
        <begin position="108"/>
        <end position="331"/>
    </location>
</feature>
<comment type="cofactor">
    <cofactor evidence="7">
        <name>Mg(2+)</name>
        <dbReference type="ChEBI" id="CHEBI:18420"/>
    </cofactor>
    <cofactor evidence="7">
        <name>Mn(2+)</name>
        <dbReference type="ChEBI" id="CHEBI:29035"/>
    </cofactor>
    <text evidence="7">Divalent metal cations. Prefers magnesium or manganese.</text>
</comment>
<dbReference type="GO" id="GO:0051287">
    <property type="term" value="F:NAD binding"/>
    <property type="evidence" value="ECO:0007669"/>
    <property type="project" value="InterPro"/>
</dbReference>
<dbReference type="GO" id="GO:0006108">
    <property type="term" value="P:malate metabolic process"/>
    <property type="evidence" value="ECO:0007669"/>
    <property type="project" value="TreeGrafter"/>
</dbReference>
<proteinExistence type="inferred from homology"/>
<comment type="cofactor">
    <cofactor evidence="1">
        <name>Mn(2+)</name>
        <dbReference type="ChEBI" id="CHEBI:29035"/>
    </cofactor>
</comment>
<dbReference type="SUPFAM" id="SSF51735">
    <property type="entry name" value="NAD(P)-binding Rossmann-fold domains"/>
    <property type="match status" value="1"/>
</dbReference>
<dbReference type="OrthoDB" id="5365701at2759"/>
<evidence type="ECO:0000256" key="3">
    <source>
        <dbReference type="ARBA" id="ARBA00022723"/>
    </source>
</evidence>
<dbReference type="PIRSF" id="PIRSF000106">
    <property type="entry name" value="ME"/>
    <property type="match status" value="1"/>
</dbReference>
<accession>A0A0L6V0B0</accession>
<name>A0A0L6V0B0_9BASI</name>
<protein>
    <submittedName>
        <fullName evidence="10">Malic enzyme</fullName>
    </submittedName>
</protein>
<evidence type="ECO:0000256" key="2">
    <source>
        <dbReference type="ARBA" id="ARBA00008785"/>
    </source>
</evidence>
<keyword evidence="3 7" id="KW-0479">Metal-binding</keyword>
<keyword evidence="11" id="KW-1185">Reference proteome</keyword>
<feature type="domain" description="Malic enzyme NAD-binding" evidence="8">
    <location>
        <begin position="364"/>
        <end position="634"/>
    </location>
</feature>
<feature type="binding site" evidence="7">
    <location>
        <position position="310"/>
    </location>
    <ligand>
        <name>a divalent metal cation</name>
        <dbReference type="ChEBI" id="CHEBI:60240"/>
    </ligand>
</feature>
<reference evidence="10 11" key="1">
    <citation type="submission" date="2015-08" db="EMBL/GenBank/DDBJ databases">
        <title>Next Generation Sequencing and Analysis of the Genome of Puccinia sorghi L Schw, the Causal Agent of Maize Common Rust.</title>
        <authorList>
            <person name="Rochi L."/>
            <person name="Burguener G."/>
            <person name="Darino M."/>
            <person name="Turjanski A."/>
            <person name="Kreff E."/>
            <person name="Dieguez M.J."/>
            <person name="Sacco F."/>
        </authorList>
    </citation>
    <scope>NUCLEOTIDE SEQUENCE [LARGE SCALE GENOMIC DNA]</scope>
    <source>
        <strain evidence="10 11">RO10H11247</strain>
    </source>
</reference>
<organism evidence="10 11">
    <name type="scientific">Puccinia sorghi</name>
    <dbReference type="NCBI Taxonomy" id="27349"/>
    <lineage>
        <taxon>Eukaryota</taxon>
        <taxon>Fungi</taxon>
        <taxon>Dikarya</taxon>
        <taxon>Basidiomycota</taxon>
        <taxon>Pucciniomycotina</taxon>
        <taxon>Pucciniomycetes</taxon>
        <taxon>Pucciniales</taxon>
        <taxon>Pucciniaceae</taxon>
        <taxon>Puccinia</taxon>
    </lineage>
</organism>
<feature type="active site" description="Proton donor" evidence="5">
    <location>
        <position position="131"/>
    </location>
</feature>
<evidence type="ECO:0000256" key="7">
    <source>
        <dbReference type="PIRSR" id="PIRSR000106-3"/>
    </source>
</evidence>
<dbReference type="PANTHER" id="PTHR23406">
    <property type="entry name" value="MALIC ENZYME-RELATED"/>
    <property type="match status" value="1"/>
</dbReference>
<dbReference type="GO" id="GO:0004471">
    <property type="term" value="F:malate dehydrogenase (decarboxylating) (NAD+) activity"/>
    <property type="evidence" value="ECO:0007669"/>
    <property type="project" value="TreeGrafter"/>
</dbReference>